<dbReference type="Gene3D" id="3.40.630.30">
    <property type="match status" value="1"/>
</dbReference>
<evidence type="ECO:0000313" key="4">
    <source>
        <dbReference type="Proteomes" id="UP000823405"/>
    </source>
</evidence>
<sequence length="399" mass="44222">MQQHEPSPSTHLPLLKPISPHAGYADYLAELTHELPFSASQFGVVLVSALELQERKNRGADSKKSMESEGTTAPAWKPNVDSPHFRCSVPVQNVTGKNVFTTVDVTVAGHASTIYARCEHSFMLAAASAAASKGGVEGGHYSYKATAENFTKALESNPVIQGHQKNIVQVMKEILDHPVANETPPGIVFSINMGQDETGLQYFYCLNDIWMPALKTFGKLSEGNRGVKHVITEEELLKADPEIRLRCQELEEKEGLVLGPMVESDIPLMLELNGVKFDDEYGRFIIKRSRCFRNRKGEMVAWAGTHGDFSIAALHVLPEYRKTGLGRLVLHSLAMLHIKLAREILSTLGDDAEPVSATTLVAHADCMDYNQATMIFMERCGWHRIGFYLWIGVDKNSKE</sequence>
<protein>
    <recommendedName>
        <fullName evidence="2">N-acetyltransferase domain-containing protein</fullName>
    </recommendedName>
</protein>
<dbReference type="OrthoDB" id="272266at2759"/>
<dbReference type="Proteomes" id="UP000823405">
    <property type="component" value="Unassembled WGS sequence"/>
</dbReference>
<dbReference type="InterPro" id="IPR016181">
    <property type="entry name" value="Acyl_CoA_acyltransferase"/>
</dbReference>
<dbReference type="PROSITE" id="PS51186">
    <property type="entry name" value="GNAT"/>
    <property type="match status" value="1"/>
</dbReference>
<keyword evidence="4" id="KW-1185">Reference proteome</keyword>
<feature type="region of interest" description="Disordered" evidence="1">
    <location>
        <begin position="56"/>
        <end position="79"/>
    </location>
</feature>
<organism evidence="3 4">
    <name type="scientific">Linnemannia gamsii</name>
    <dbReference type="NCBI Taxonomy" id="64522"/>
    <lineage>
        <taxon>Eukaryota</taxon>
        <taxon>Fungi</taxon>
        <taxon>Fungi incertae sedis</taxon>
        <taxon>Mucoromycota</taxon>
        <taxon>Mortierellomycotina</taxon>
        <taxon>Mortierellomycetes</taxon>
        <taxon>Mortierellales</taxon>
        <taxon>Mortierellaceae</taxon>
        <taxon>Linnemannia</taxon>
    </lineage>
</organism>
<evidence type="ECO:0000259" key="2">
    <source>
        <dbReference type="PROSITE" id="PS51186"/>
    </source>
</evidence>
<feature type="compositionally biased region" description="Basic and acidic residues" evidence="1">
    <location>
        <begin position="56"/>
        <end position="67"/>
    </location>
</feature>
<proteinExistence type="predicted"/>
<dbReference type="SUPFAM" id="SSF55729">
    <property type="entry name" value="Acyl-CoA N-acyltransferases (Nat)"/>
    <property type="match status" value="1"/>
</dbReference>
<evidence type="ECO:0000256" key="1">
    <source>
        <dbReference type="SAM" id="MobiDB-lite"/>
    </source>
</evidence>
<dbReference type="InterPro" id="IPR000182">
    <property type="entry name" value="GNAT_dom"/>
</dbReference>
<dbReference type="GO" id="GO:0016747">
    <property type="term" value="F:acyltransferase activity, transferring groups other than amino-acyl groups"/>
    <property type="evidence" value="ECO:0007669"/>
    <property type="project" value="InterPro"/>
</dbReference>
<evidence type="ECO:0000313" key="3">
    <source>
        <dbReference type="EMBL" id="KAG0322052.1"/>
    </source>
</evidence>
<gene>
    <name evidence="3" type="ORF">BGZ97_009104</name>
</gene>
<name>A0A9P6RK03_9FUNG</name>
<dbReference type="AlphaFoldDB" id="A0A9P6RK03"/>
<comment type="caution">
    <text evidence="3">The sequence shown here is derived from an EMBL/GenBank/DDBJ whole genome shotgun (WGS) entry which is preliminary data.</text>
</comment>
<dbReference type="EMBL" id="JAAAIN010000043">
    <property type="protein sequence ID" value="KAG0322052.1"/>
    <property type="molecule type" value="Genomic_DNA"/>
</dbReference>
<feature type="domain" description="N-acetyltransferase" evidence="2">
    <location>
        <begin position="256"/>
        <end position="399"/>
    </location>
</feature>
<reference evidence="3" key="1">
    <citation type="journal article" date="2020" name="Fungal Divers.">
        <title>Resolving the Mortierellaceae phylogeny through synthesis of multi-gene phylogenetics and phylogenomics.</title>
        <authorList>
            <person name="Vandepol N."/>
            <person name="Liber J."/>
            <person name="Desiro A."/>
            <person name="Na H."/>
            <person name="Kennedy M."/>
            <person name="Barry K."/>
            <person name="Grigoriev I.V."/>
            <person name="Miller A.N."/>
            <person name="O'Donnell K."/>
            <person name="Stajich J.E."/>
            <person name="Bonito G."/>
        </authorList>
    </citation>
    <scope>NUCLEOTIDE SEQUENCE</scope>
    <source>
        <strain evidence="3">NVP60</strain>
    </source>
</reference>
<accession>A0A9P6RK03</accession>